<comment type="caution">
    <text evidence="5">The sequence shown here is derived from an EMBL/GenBank/DDBJ whole genome shotgun (WGS) entry which is preliminary data.</text>
</comment>
<dbReference type="EMBL" id="PDLN01000010">
    <property type="protein sequence ID" value="RDW74034.1"/>
    <property type="molecule type" value="Genomic_DNA"/>
</dbReference>
<proteinExistence type="inferred from homology"/>
<gene>
    <name evidence="5" type="ORF">BP5796_07476</name>
</gene>
<keyword evidence="2" id="KW-0489">Methyltransferase</keyword>
<protein>
    <recommendedName>
        <fullName evidence="7">Methyltransferase small domain-containing protein</fullName>
    </recommendedName>
</protein>
<evidence type="ECO:0000256" key="1">
    <source>
        <dbReference type="ARBA" id="ARBA00006149"/>
    </source>
</evidence>
<dbReference type="Proteomes" id="UP000256328">
    <property type="component" value="Unassembled WGS sequence"/>
</dbReference>
<comment type="similarity">
    <text evidence="1">Belongs to the eukaryotic/archaeal PrmC-related family.</text>
</comment>
<dbReference type="PROSITE" id="PS00092">
    <property type="entry name" value="N6_MTASE"/>
    <property type="match status" value="1"/>
</dbReference>
<dbReference type="GO" id="GO:0003676">
    <property type="term" value="F:nucleic acid binding"/>
    <property type="evidence" value="ECO:0007669"/>
    <property type="project" value="InterPro"/>
</dbReference>
<dbReference type="InterPro" id="IPR002052">
    <property type="entry name" value="DNA_methylase_N6_adenine_CS"/>
</dbReference>
<dbReference type="InterPro" id="IPR052190">
    <property type="entry name" value="Euk-Arch_PrmC-MTase"/>
</dbReference>
<dbReference type="OrthoDB" id="406152at2759"/>
<dbReference type="GO" id="GO:0035657">
    <property type="term" value="C:eRF1 methyltransferase complex"/>
    <property type="evidence" value="ECO:0007669"/>
    <property type="project" value="TreeGrafter"/>
</dbReference>
<keyword evidence="3" id="KW-0808">Transferase</keyword>
<dbReference type="PANTHER" id="PTHR45875:SF1">
    <property type="entry name" value="METHYLTRANSFERASE N6AMT1"/>
    <property type="match status" value="1"/>
</dbReference>
<keyword evidence="6" id="KW-1185">Reference proteome</keyword>
<evidence type="ECO:0000256" key="2">
    <source>
        <dbReference type="ARBA" id="ARBA00022603"/>
    </source>
</evidence>
<keyword evidence="4" id="KW-0949">S-adenosyl-L-methionine</keyword>
<dbReference type="AlphaFoldDB" id="A0A3D8RJG7"/>
<dbReference type="CDD" id="cd02440">
    <property type="entry name" value="AdoMet_MTases"/>
    <property type="match status" value="1"/>
</dbReference>
<dbReference type="GO" id="GO:0008276">
    <property type="term" value="F:protein methyltransferase activity"/>
    <property type="evidence" value="ECO:0007669"/>
    <property type="project" value="TreeGrafter"/>
</dbReference>
<sequence>MDTELSLSRCSLEQRHQFRAASVNLAGGRKFSRFFSLVPKHHLSASERLETMLPTPSTSHVDYERIYEPAEDSFLLLDTISSESEKAFLQERFKLQVSGNVSSSPLVVEVGTGSGVVLSFVHAHAELIFGRSDILTAGVDVNRHACKATAVTVSIAEKEQQEQVKSHGFYIGNILGDLSTPIRPGSVDVLIFNPPYVPTPDLPALPGADDVEQTSYEVDSHLLALSYAGGADGMETTDRLLDELPNILSKDRGCAYILLCAQNKPEEVKDRVMSLDMNFSVETVGTSGKKAGWEKLQIIRIWR</sequence>
<evidence type="ECO:0000313" key="6">
    <source>
        <dbReference type="Proteomes" id="UP000256328"/>
    </source>
</evidence>
<dbReference type="InterPro" id="IPR029063">
    <property type="entry name" value="SAM-dependent_MTases_sf"/>
</dbReference>
<evidence type="ECO:0000256" key="3">
    <source>
        <dbReference type="ARBA" id="ARBA00022679"/>
    </source>
</evidence>
<name>A0A3D8RJG7_9HELO</name>
<dbReference type="GO" id="GO:0008757">
    <property type="term" value="F:S-adenosylmethionine-dependent methyltransferase activity"/>
    <property type="evidence" value="ECO:0007669"/>
    <property type="project" value="TreeGrafter"/>
</dbReference>
<dbReference type="Gene3D" id="3.40.50.150">
    <property type="entry name" value="Vaccinia Virus protein VP39"/>
    <property type="match status" value="1"/>
</dbReference>
<evidence type="ECO:0008006" key="7">
    <source>
        <dbReference type="Google" id="ProtNLM"/>
    </source>
</evidence>
<dbReference type="FunFam" id="3.40.50.150:FF:000274">
    <property type="entry name" value="ERF1 methyltransferase catalytic subunit MTQ2"/>
    <property type="match status" value="1"/>
</dbReference>
<organism evidence="5 6">
    <name type="scientific">Coleophoma crateriformis</name>
    <dbReference type="NCBI Taxonomy" id="565419"/>
    <lineage>
        <taxon>Eukaryota</taxon>
        <taxon>Fungi</taxon>
        <taxon>Dikarya</taxon>
        <taxon>Ascomycota</taxon>
        <taxon>Pezizomycotina</taxon>
        <taxon>Leotiomycetes</taxon>
        <taxon>Helotiales</taxon>
        <taxon>Dermateaceae</taxon>
        <taxon>Coleophoma</taxon>
    </lineage>
</organism>
<evidence type="ECO:0000313" key="5">
    <source>
        <dbReference type="EMBL" id="RDW74034.1"/>
    </source>
</evidence>
<evidence type="ECO:0000256" key="4">
    <source>
        <dbReference type="ARBA" id="ARBA00022691"/>
    </source>
</evidence>
<dbReference type="GO" id="GO:0032259">
    <property type="term" value="P:methylation"/>
    <property type="evidence" value="ECO:0007669"/>
    <property type="project" value="UniProtKB-KW"/>
</dbReference>
<accession>A0A3D8RJG7</accession>
<reference evidence="5 6" key="1">
    <citation type="journal article" date="2018" name="IMA Fungus">
        <title>IMA Genome-F 9: Draft genome sequence of Annulohypoxylon stygium, Aspergillus mulundensis, Berkeleyomyces basicola (syn. Thielaviopsis basicola), Ceratocystis smalleyi, two Cercospora beticola strains, Coleophoma cylindrospora, Fusarium fracticaudum, Phialophora cf. hyalina, and Morchella septimelata.</title>
        <authorList>
            <person name="Wingfield B.D."/>
            <person name="Bills G.F."/>
            <person name="Dong Y."/>
            <person name="Huang W."/>
            <person name="Nel W.J."/>
            <person name="Swalarsk-Parry B.S."/>
            <person name="Vaghefi N."/>
            <person name="Wilken P.M."/>
            <person name="An Z."/>
            <person name="de Beer Z.W."/>
            <person name="De Vos L."/>
            <person name="Chen L."/>
            <person name="Duong T.A."/>
            <person name="Gao Y."/>
            <person name="Hammerbacher A."/>
            <person name="Kikkert J.R."/>
            <person name="Li Y."/>
            <person name="Li H."/>
            <person name="Li K."/>
            <person name="Li Q."/>
            <person name="Liu X."/>
            <person name="Ma X."/>
            <person name="Naidoo K."/>
            <person name="Pethybridge S.J."/>
            <person name="Sun J."/>
            <person name="Steenkamp E.T."/>
            <person name="van der Nest M.A."/>
            <person name="van Wyk S."/>
            <person name="Wingfield M.J."/>
            <person name="Xiong C."/>
            <person name="Yue Q."/>
            <person name="Zhang X."/>
        </authorList>
    </citation>
    <scope>NUCLEOTIDE SEQUENCE [LARGE SCALE GENOMIC DNA]</scope>
    <source>
        <strain evidence="5 6">BP5796</strain>
    </source>
</reference>
<dbReference type="SUPFAM" id="SSF53335">
    <property type="entry name" value="S-adenosyl-L-methionine-dependent methyltransferases"/>
    <property type="match status" value="1"/>
</dbReference>
<dbReference type="PANTHER" id="PTHR45875">
    <property type="entry name" value="METHYLTRANSFERASE N6AMT1"/>
    <property type="match status" value="1"/>
</dbReference>